<dbReference type="AlphaFoldDB" id="A0A165H7V0"/>
<dbReference type="PANTHER" id="PTHR13271">
    <property type="entry name" value="UNCHARACTERIZED PUTATIVE METHYLTRANSFERASE"/>
    <property type="match status" value="1"/>
</dbReference>
<dbReference type="OrthoDB" id="341421at2759"/>
<keyword evidence="2" id="KW-0808">Transferase</keyword>
<evidence type="ECO:0000256" key="2">
    <source>
        <dbReference type="ARBA" id="ARBA00022679"/>
    </source>
</evidence>
<dbReference type="FunCoup" id="A0A165H7V0">
    <property type="interactions" value="130"/>
</dbReference>
<evidence type="ECO:0000313" key="6">
    <source>
        <dbReference type="Proteomes" id="UP000076871"/>
    </source>
</evidence>
<evidence type="ECO:0000256" key="1">
    <source>
        <dbReference type="ARBA" id="ARBA00022603"/>
    </source>
</evidence>
<keyword evidence="6" id="KW-1185">Reference proteome</keyword>
<dbReference type="InterPro" id="IPR050600">
    <property type="entry name" value="SETD3_SETD6_MTase"/>
</dbReference>
<evidence type="ECO:0000256" key="3">
    <source>
        <dbReference type="ARBA" id="ARBA00022691"/>
    </source>
</evidence>
<feature type="domain" description="SET" evidence="4">
    <location>
        <begin position="36"/>
        <end position="296"/>
    </location>
</feature>
<dbReference type="Proteomes" id="UP000076871">
    <property type="component" value="Unassembled WGS sequence"/>
</dbReference>
<proteinExistence type="predicted"/>
<gene>
    <name evidence="5" type="ORF">LAESUDRAFT_266497</name>
</gene>
<dbReference type="InParanoid" id="A0A165H7V0"/>
<dbReference type="InterPro" id="IPR001214">
    <property type="entry name" value="SET_dom"/>
</dbReference>
<dbReference type="InterPro" id="IPR046341">
    <property type="entry name" value="SET_dom_sf"/>
</dbReference>
<reference evidence="5 6" key="1">
    <citation type="journal article" date="2016" name="Mol. Biol. Evol.">
        <title>Comparative Genomics of Early-Diverging Mushroom-Forming Fungi Provides Insights into the Origins of Lignocellulose Decay Capabilities.</title>
        <authorList>
            <person name="Nagy L.G."/>
            <person name="Riley R."/>
            <person name="Tritt A."/>
            <person name="Adam C."/>
            <person name="Daum C."/>
            <person name="Floudas D."/>
            <person name="Sun H."/>
            <person name="Yadav J.S."/>
            <person name="Pangilinan J."/>
            <person name="Larsson K.H."/>
            <person name="Matsuura K."/>
            <person name="Barry K."/>
            <person name="Labutti K."/>
            <person name="Kuo R."/>
            <person name="Ohm R.A."/>
            <person name="Bhattacharya S.S."/>
            <person name="Shirouzu T."/>
            <person name="Yoshinaga Y."/>
            <person name="Martin F.M."/>
            <person name="Grigoriev I.V."/>
            <person name="Hibbett D.S."/>
        </authorList>
    </citation>
    <scope>NUCLEOTIDE SEQUENCE [LARGE SCALE GENOMIC DNA]</scope>
    <source>
        <strain evidence="5 6">93-53</strain>
    </source>
</reference>
<dbReference type="GO" id="GO:0016279">
    <property type="term" value="F:protein-lysine N-methyltransferase activity"/>
    <property type="evidence" value="ECO:0007669"/>
    <property type="project" value="UniProtKB-ARBA"/>
</dbReference>
<dbReference type="GeneID" id="63818814"/>
<evidence type="ECO:0000313" key="5">
    <source>
        <dbReference type="EMBL" id="KZT11365.1"/>
    </source>
</evidence>
<dbReference type="EMBL" id="KV427607">
    <property type="protein sequence ID" value="KZT11365.1"/>
    <property type="molecule type" value="Genomic_DNA"/>
</dbReference>
<sequence length="482" mass="54541">MAETNYSHDDAFSDDQRWHRLLCWLRDAHGTDIGTERMLVKYGSVEGAGRGLFASKSCLPSTTLFTIPAKALINVDTLGPMYISSRRGQMLTATQLISLHLFLHKPREDEDSLDPAFGPYISTMPRNFDSHPLSWLVKSKQSQPQMPETLLLETLPPSVTAALTSLYNRFELDQRAVRIHLRKYPQPAAQSSRPGFSSGSMGGNAFVMDYLWAWLNVNSRCIYYPVRHPSCTEDHLTLCPVLDFANHCSNNSQVIPVMPERSKAPSSTRGNPDDFIFRCSDDNGIEQGQQLFLRYGGHANRTLFVEYGFVVPFQPTEIVTGGFRGEIDVQDLVEDLFSNSRFGRPLRTILEDEGYWGEWTLDSAPPPAHPSYRLITALRLYHLMEDSHFSVQDNLIRPWKDVVNGHRDIISAENEIRWRQSLLGICDNLAKRAKTGLRDASSNLDHGDGCYEWARGNILCLWREELEIAAAVKRSVQAGEEF</sequence>
<dbReference type="RefSeq" id="XP_040769105.1">
    <property type="nucleotide sequence ID" value="XM_040901782.1"/>
</dbReference>
<dbReference type="PROSITE" id="PS50280">
    <property type="entry name" value="SET"/>
    <property type="match status" value="1"/>
</dbReference>
<name>A0A165H7V0_9APHY</name>
<accession>A0A165H7V0</accession>
<keyword evidence="1" id="KW-0489">Methyltransferase</keyword>
<organism evidence="5 6">
    <name type="scientific">Laetiporus sulphureus 93-53</name>
    <dbReference type="NCBI Taxonomy" id="1314785"/>
    <lineage>
        <taxon>Eukaryota</taxon>
        <taxon>Fungi</taxon>
        <taxon>Dikarya</taxon>
        <taxon>Basidiomycota</taxon>
        <taxon>Agaricomycotina</taxon>
        <taxon>Agaricomycetes</taxon>
        <taxon>Polyporales</taxon>
        <taxon>Laetiporus</taxon>
    </lineage>
</organism>
<protein>
    <submittedName>
        <fullName evidence="5">SET domain-containing protein</fullName>
    </submittedName>
</protein>
<dbReference type="STRING" id="1314785.A0A165H7V0"/>
<dbReference type="Gene3D" id="3.90.1410.10">
    <property type="entry name" value="set domain protein methyltransferase, domain 1"/>
    <property type="match status" value="1"/>
</dbReference>
<dbReference type="PANTHER" id="PTHR13271:SF47">
    <property type="entry name" value="ACTIN-HISTIDINE N-METHYLTRANSFERASE"/>
    <property type="match status" value="1"/>
</dbReference>
<keyword evidence="3" id="KW-0949">S-adenosyl-L-methionine</keyword>
<evidence type="ECO:0000259" key="4">
    <source>
        <dbReference type="PROSITE" id="PS50280"/>
    </source>
</evidence>
<dbReference type="SUPFAM" id="SSF82199">
    <property type="entry name" value="SET domain"/>
    <property type="match status" value="1"/>
</dbReference>
<dbReference type="GO" id="GO:0032259">
    <property type="term" value="P:methylation"/>
    <property type="evidence" value="ECO:0007669"/>
    <property type="project" value="UniProtKB-KW"/>
</dbReference>